<keyword evidence="2" id="KW-1185">Reference proteome</keyword>
<reference evidence="1 2" key="1">
    <citation type="submission" date="2014-07" db="EMBL/GenBank/DDBJ databases">
        <title>Draft genome sequence of Thalassospira xianhensis P-4 (MCCC 1A02616).</title>
        <authorList>
            <person name="Lai Q."/>
            <person name="Shao Z."/>
        </authorList>
    </citation>
    <scope>NUCLEOTIDE SEQUENCE [LARGE SCALE GENOMIC DNA]</scope>
    <source>
        <strain evidence="1 2">MCCC 1A02616</strain>
    </source>
</reference>
<dbReference type="AlphaFoldDB" id="A0A367UI00"/>
<protein>
    <submittedName>
        <fullName evidence="1">Uncharacterized protein</fullName>
    </submittedName>
</protein>
<dbReference type="EMBL" id="JPWA01000001">
    <property type="protein sequence ID" value="RCK07650.1"/>
    <property type="molecule type" value="Genomic_DNA"/>
</dbReference>
<gene>
    <name evidence="1" type="ORF">TH5_00815</name>
</gene>
<evidence type="ECO:0000313" key="2">
    <source>
        <dbReference type="Proteomes" id="UP000252419"/>
    </source>
</evidence>
<organism evidence="1 2">
    <name type="scientific">Thalassospira xianhensis MCCC 1A02616</name>
    <dbReference type="NCBI Taxonomy" id="1177929"/>
    <lineage>
        <taxon>Bacteria</taxon>
        <taxon>Pseudomonadati</taxon>
        <taxon>Pseudomonadota</taxon>
        <taxon>Alphaproteobacteria</taxon>
        <taxon>Rhodospirillales</taxon>
        <taxon>Thalassospiraceae</taxon>
        <taxon>Thalassospira</taxon>
    </lineage>
</organism>
<proteinExistence type="predicted"/>
<dbReference type="Proteomes" id="UP000252419">
    <property type="component" value="Unassembled WGS sequence"/>
</dbReference>
<evidence type="ECO:0000313" key="1">
    <source>
        <dbReference type="EMBL" id="RCK07650.1"/>
    </source>
</evidence>
<comment type="caution">
    <text evidence="1">The sequence shown here is derived from an EMBL/GenBank/DDBJ whole genome shotgun (WGS) entry which is preliminary data.</text>
</comment>
<sequence>MSNFSTRARPLDGGYTGITIRSGVDTSVFSLDKDALRDLARVVNDAVRADAERDIAQNLPDRNFLAELVTNRLEHRTKCDRLFKPDGFDDVVLNSTPLAELSWANLFAYMHRRFGPPHVPTDNYKDLCGGWFLSSPEPDLIVSVVPYAGHVCALSFQPLFSGSYEKLRENGGEAVPELKDRLGTAYRTVLLDLLRPVVVRDYYINSLGKVDDNSPLLAWETREDEELACFTVQQHPSAGIAIPPGLLESRGWETFIPFITALGDGDVEAGCETVLKQAIQSVAPREIARASWPVLRTMLLAANQKEYPELIELTGLSDIQREIIATEQGKLGIGTPNAPDASLMADFTDETIRDAKRLAVILGHPRLQIWSFVKNLKSKHHLISASQDFYAVFPDGIPIDLLPTLQEVPLHFGDRLQFLSTIRELDQGKLTEWVSANIEKPYGVGMMLHIIYMERARLERVAQDKPEDPALQQP</sequence>
<name>A0A367UI00_9PROT</name>
<accession>A0A367UI00</accession>
<dbReference type="RefSeq" id="WP_114120125.1">
    <property type="nucleotide sequence ID" value="NZ_JPWA01000001.1"/>
</dbReference>